<dbReference type="Proteomes" id="UP001220478">
    <property type="component" value="Chromosome"/>
</dbReference>
<organism evidence="1 2">
    <name type="scientific">Amygdalobacter indicium</name>
    <dbReference type="NCBI Taxonomy" id="3029272"/>
    <lineage>
        <taxon>Bacteria</taxon>
        <taxon>Bacillati</taxon>
        <taxon>Bacillota</taxon>
        <taxon>Clostridia</taxon>
        <taxon>Eubacteriales</taxon>
        <taxon>Oscillospiraceae</taxon>
        <taxon>Amygdalobacter</taxon>
    </lineage>
</organism>
<name>A0ABY8C7Y6_9FIRM</name>
<dbReference type="RefSeq" id="WP_315571553.1">
    <property type="nucleotide sequence ID" value="NZ_CP118868.1"/>
</dbReference>
<reference evidence="1 2" key="1">
    <citation type="submission" date="2023-02" db="EMBL/GenBank/DDBJ databases">
        <title>Novel Oscillospiraceae bacterial genomes.</title>
        <authorList>
            <person name="Srinivasan S."/>
            <person name="Austin M.N."/>
            <person name="Fiedler T.L."/>
            <person name="Strenk S.M."/>
            <person name="Agnew K.J."/>
            <person name="Nagana Gowda G.A."/>
            <person name="Raftery D."/>
            <person name="Beamer M.A."/>
            <person name="Achilles S.L."/>
            <person name="Wiesenfeld H.C."/>
            <person name="Fredricks D.N."/>
            <person name="Hillier S.L."/>
        </authorList>
    </citation>
    <scope>NUCLEOTIDE SEQUENCE [LARGE SCALE GENOMIC DNA]</scope>
    <source>
        <strain evidence="1 2">CHIC02 1186E3-8</strain>
    </source>
</reference>
<accession>A0ABY8C7Y6</accession>
<evidence type="ECO:0000313" key="1">
    <source>
        <dbReference type="EMBL" id="WEG35448.1"/>
    </source>
</evidence>
<gene>
    <name evidence="1" type="ORF">PYS61_05840</name>
</gene>
<keyword evidence="2" id="KW-1185">Reference proteome</keyword>
<evidence type="ECO:0000313" key="2">
    <source>
        <dbReference type="Proteomes" id="UP001220478"/>
    </source>
</evidence>
<sequence length="74" mass="8365">MERLSMSQKELTRLHVLKSCLDGNITNERAANRLNISIRRVQQLKRSLQNIGNSAVIHGNVGKPLLGFQLYSFS</sequence>
<proteinExistence type="predicted"/>
<protein>
    <submittedName>
        <fullName evidence="1">Uncharacterized protein</fullName>
    </submittedName>
</protein>
<dbReference type="EMBL" id="CP118868">
    <property type="protein sequence ID" value="WEG35448.1"/>
    <property type="molecule type" value="Genomic_DNA"/>
</dbReference>